<dbReference type="OrthoDB" id="10417498at2759"/>
<organism evidence="2 3">
    <name type="scientific">Symbiodinium pilosum</name>
    <name type="common">Dinoflagellate</name>
    <dbReference type="NCBI Taxonomy" id="2952"/>
    <lineage>
        <taxon>Eukaryota</taxon>
        <taxon>Sar</taxon>
        <taxon>Alveolata</taxon>
        <taxon>Dinophyceae</taxon>
        <taxon>Suessiales</taxon>
        <taxon>Symbiodiniaceae</taxon>
        <taxon>Symbiodinium</taxon>
    </lineage>
</organism>
<feature type="compositionally biased region" description="Basic residues" evidence="1">
    <location>
        <begin position="252"/>
        <end position="264"/>
    </location>
</feature>
<dbReference type="EMBL" id="CAJNIZ010031890">
    <property type="protein sequence ID" value="CAE7533239.1"/>
    <property type="molecule type" value="Genomic_DNA"/>
</dbReference>
<gene>
    <name evidence="2" type="ORF">SPIL2461_LOCUS14056</name>
</gene>
<feature type="region of interest" description="Disordered" evidence="1">
    <location>
        <begin position="339"/>
        <end position="406"/>
    </location>
</feature>
<dbReference type="AlphaFoldDB" id="A0A812TQL2"/>
<accession>A0A812TQL2</accession>
<feature type="region of interest" description="Disordered" evidence="1">
    <location>
        <begin position="244"/>
        <end position="312"/>
    </location>
</feature>
<reference evidence="2" key="1">
    <citation type="submission" date="2021-02" db="EMBL/GenBank/DDBJ databases">
        <authorList>
            <person name="Dougan E. K."/>
            <person name="Rhodes N."/>
            <person name="Thang M."/>
            <person name="Chan C."/>
        </authorList>
    </citation>
    <scope>NUCLEOTIDE SEQUENCE</scope>
</reference>
<feature type="region of interest" description="Disordered" evidence="1">
    <location>
        <begin position="25"/>
        <end position="91"/>
    </location>
</feature>
<keyword evidence="3" id="KW-1185">Reference proteome</keyword>
<feature type="region of interest" description="Disordered" evidence="1">
    <location>
        <begin position="571"/>
        <end position="593"/>
    </location>
</feature>
<evidence type="ECO:0000313" key="2">
    <source>
        <dbReference type="EMBL" id="CAE7533239.1"/>
    </source>
</evidence>
<name>A0A812TQL2_SYMPI</name>
<protein>
    <submittedName>
        <fullName evidence="2">Uncharacterized protein</fullName>
    </submittedName>
</protein>
<evidence type="ECO:0000256" key="1">
    <source>
        <dbReference type="SAM" id="MobiDB-lite"/>
    </source>
</evidence>
<sequence length="702" mass="79494">MSMFLQKLQELWEYDDAICCAVEPGQRPGREDDLNASNAQPLCDSSDLAQLGELEPLPQDSPVPPTIEAAEAEATAQHGLDSPDSKEHERQEAEVEDDFAASIRRLQEQVFKLCGGSGKGSIEVSGWVICAGPGLRCNISGLTGVEEEKHMNQIVTVRIARTQERCQQCERFADAVAEAECALGAAELAPTSALVKIQARLRTKTPPSEANRAPRSGAPLKCLVIDFRKKTRTKTPEREVHFVRQLPDHLRGSRGGHPQKRLRTKTPDRDVRWVRSGPRPPSDRQAGLRQETPRPRAGIQEPRVKSAEDGQVVPSALKEHEYWMLGRPKVQDNGDFSAALQDRRPHGNSKRRTTPRLASKSTLKAQELEDHRSVVEPGQECFPRLISPKSEAEAASSNPDRGSDDEMWEMWNLLQPTDEEADETATRDRIITLIKKMLAFRGMRCPSGQRYYARSDVLALFHKLFHKVKKLGGEKVWRGQAVRYVHDLFLELDRESRFGGKLLHQNASFWKGSLLLLLKHLGEPHDEVEKLQRQYYMKHGRRSQKTVCRPAFKDIGHYYAECQPRTKDFEVDPETPSFTARHRRPRLPREAKENQKTKDYPVLFVYLVRPDNSTYPCRTGKSVTVRQCVQEAFEDAPYDPDCYFCLYENEAVPLDTEIGNIPWQGDRKPRLLFAYLRNRARHMLEEARKAAACCGQGGGLAA</sequence>
<evidence type="ECO:0000313" key="3">
    <source>
        <dbReference type="Proteomes" id="UP000649617"/>
    </source>
</evidence>
<proteinExistence type="predicted"/>
<comment type="caution">
    <text evidence="2">The sequence shown here is derived from an EMBL/GenBank/DDBJ whole genome shotgun (WGS) entry which is preliminary data.</text>
</comment>
<feature type="compositionally biased region" description="Basic and acidic residues" evidence="1">
    <location>
        <begin position="81"/>
        <end position="91"/>
    </location>
</feature>
<dbReference type="Proteomes" id="UP000649617">
    <property type="component" value="Unassembled WGS sequence"/>
</dbReference>